<protein>
    <submittedName>
        <fullName evidence="7">Xylosidase: arabinofuranosidase</fullName>
    </submittedName>
</protein>
<dbReference type="InterPro" id="IPR051795">
    <property type="entry name" value="Glycosyl_Hydrlase_43"/>
</dbReference>
<dbReference type="Pfam" id="PF04616">
    <property type="entry name" value="Glyco_hydro_43"/>
    <property type="match status" value="1"/>
</dbReference>
<feature type="signal peptide" evidence="5">
    <location>
        <begin position="1"/>
        <end position="22"/>
    </location>
</feature>
<dbReference type="Gene3D" id="2.60.120.200">
    <property type="match status" value="1"/>
</dbReference>
<keyword evidence="2 4" id="KW-0378">Hydrolase</keyword>
<dbReference type="Pfam" id="PF17851">
    <property type="entry name" value="GH43_C2"/>
    <property type="match status" value="1"/>
</dbReference>
<dbReference type="InterPro" id="IPR013320">
    <property type="entry name" value="ConA-like_dom_sf"/>
</dbReference>
<dbReference type="InterPro" id="IPR006710">
    <property type="entry name" value="Glyco_hydro_43"/>
</dbReference>
<organism evidence="7 8">
    <name type="scientific">Macrophomina phaseolina</name>
    <dbReference type="NCBI Taxonomy" id="35725"/>
    <lineage>
        <taxon>Eukaryota</taxon>
        <taxon>Fungi</taxon>
        <taxon>Dikarya</taxon>
        <taxon>Ascomycota</taxon>
        <taxon>Pezizomycotina</taxon>
        <taxon>Dothideomycetes</taxon>
        <taxon>Dothideomycetes incertae sedis</taxon>
        <taxon>Botryosphaeriales</taxon>
        <taxon>Botryosphaeriaceae</taxon>
        <taxon>Macrophomina</taxon>
    </lineage>
</organism>
<evidence type="ECO:0000256" key="3">
    <source>
        <dbReference type="ARBA" id="ARBA00023295"/>
    </source>
</evidence>
<feature type="domain" description="Beta-xylosidase C-terminal Concanavalin A-like" evidence="6">
    <location>
        <begin position="368"/>
        <end position="569"/>
    </location>
</feature>
<evidence type="ECO:0000313" key="7">
    <source>
        <dbReference type="EMBL" id="KAH7046769.1"/>
    </source>
</evidence>
<evidence type="ECO:0000256" key="5">
    <source>
        <dbReference type="SAM" id="SignalP"/>
    </source>
</evidence>
<dbReference type="CDD" id="cd18833">
    <property type="entry name" value="GH43_PcXyl-like"/>
    <property type="match status" value="1"/>
</dbReference>
<evidence type="ECO:0000256" key="4">
    <source>
        <dbReference type="RuleBase" id="RU361187"/>
    </source>
</evidence>
<evidence type="ECO:0000313" key="8">
    <source>
        <dbReference type="Proteomes" id="UP000774617"/>
    </source>
</evidence>
<evidence type="ECO:0000256" key="2">
    <source>
        <dbReference type="ARBA" id="ARBA00022801"/>
    </source>
</evidence>
<evidence type="ECO:0000256" key="1">
    <source>
        <dbReference type="ARBA" id="ARBA00009865"/>
    </source>
</evidence>
<dbReference type="PANTHER" id="PTHR42812:SF17">
    <property type="entry name" value="BETA-XYLOSIDASE C-TERMINAL CONCANAVALIN A-LIKE DOMAIN-CONTAINING PROTEIN-RELATED"/>
    <property type="match status" value="1"/>
</dbReference>
<keyword evidence="3 4" id="KW-0326">Glycosidase</keyword>
<dbReference type="PANTHER" id="PTHR42812">
    <property type="entry name" value="BETA-XYLOSIDASE"/>
    <property type="match status" value="1"/>
</dbReference>
<dbReference type="Gene3D" id="2.115.10.20">
    <property type="entry name" value="Glycosyl hydrolase domain, family 43"/>
    <property type="match status" value="1"/>
</dbReference>
<comment type="caution">
    <text evidence="7">The sequence shown here is derived from an EMBL/GenBank/DDBJ whole genome shotgun (WGS) entry which is preliminary data.</text>
</comment>
<name>A0ABQ8GA57_9PEZI</name>
<dbReference type="SUPFAM" id="SSF49899">
    <property type="entry name" value="Concanavalin A-like lectins/glucanases"/>
    <property type="match status" value="1"/>
</dbReference>
<accession>A0ABQ8GA57</accession>
<dbReference type="SUPFAM" id="SSF75005">
    <property type="entry name" value="Arabinanase/levansucrase/invertase"/>
    <property type="match status" value="1"/>
</dbReference>
<comment type="similarity">
    <text evidence="1 4">Belongs to the glycosyl hydrolase 43 family.</text>
</comment>
<reference evidence="7 8" key="1">
    <citation type="journal article" date="2021" name="Nat. Commun.">
        <title>Genetic determinants of endophytism in the Arabidopsis root mycobiome.</title>
        <authorList>
            <person name="Mesny F."/>
            <person name="Miyauchi S."/>
            <person name="Thiergart T."/>
            <person name="Pickel B."/>
            <person name="Atanasova L."/>
            <person name="Karlsson M."/>
            <person name="Huettel B."/>
            <person name="Barry K.W."/>
            <person name="Haridas S."/>
            <person name="Chen C."/>
            <person name="Bauer D."/>
            <person name="Andreopoulos W."/>
            <person name="Pangilinan J."/>
            <person name="LaButti K."/>
            <person name="Riley R."/>
            <person name="Lipzen A."/>
            <person name="Clum A."/>
            <person name="Drula E."/>
            <person name="Henrissat B."/>
            <person name="Kohler A."/>
            <person name="Grigoriev I.V."/>
            <person name="Martin F.M."/>
            <person name="Hacquard S."/>
        </authorList>
    </citation>
    <scope>NUCLEOTIDE SEQUENCE [LARGE SCALE GENOMIC DNA]</scope>
    <source>
        <strain evidence="7 8">MPI-SDFR-AT-0080</strain>
    </source>
</reference>
<keyword evidence="8" id="KW-1185">Reference proteome</keyword>
<sequence length="590" mass="63745">MVLSFKLLFSSLATVNVALSSATQNQTRYNPALPGWHSDPSCVFVPERDNTTFCTSSTFRLTPGLPIYVSRDLINWKLISHALSRKSQYPEYDQSLAQSDGIWAPTIRYHKGTFYIITIYNNQALGKATGLIFKSTDPYSDCSWSDPIRYDAKTIDPDIFWDDDGTAYVAAAGTNLQTLDTETGVLGEPRVIWDGTTGIYLEGPHLYKKDGYYYLLTAEGGSGLNHSVTMARSTNIWGPYESHPHNPVLTNRNTSAYFQNIGHADLFPDASGNWWSSALAWRSGPAGRNYPMGREMVLTTVTWPSGAWPTFAPVRGVQSGWPLPPSPSLPGAGPLTSAPDAFDFAPNTSLPRNLATWGWPDPSAYAISPPGHPHTLRLTPSPASITDGHANYTAGYDIANRTLLLRRQTHTLFEFSIDLSFAPTALDEEAGVTVFLNDVQNIALGVVMLRDNATATLAPHLRLLASGIQSNAAAAADDDDAVPAPVVLPMPRAWRGDAVRLSVRAENETHYAFYAAARARPADARAVGWAPATVVSGGVGPFTGSLVGVYATSNHGNGTAPAYISRWRYHGLGQAVGNGVIVPSDATELS</sequence>
<evidence type="ECO:0000259" key="6">
    <source>
        <dbReference type="Pfam" id="PF17851"/>
    </source>
</evidence>
<dbReference type="InterPro" id="IPR041542">
    <property type="entry name" value="GH43_C2"/>
</dbReference>
<dbReference type="Proteomes" id="UP000774617">
    <property type="component" value="Unassembled WGS sequence"/>
</dbReference>
<dbReference type="InterPro" id="IPR023296">
    <property type="entry name" value="Glyco_hydro_beta-prop_sf"/>
</dbReference>
<keyword evidence="5" id="KW-0732">Signal</keyword>
<proteinExistence type="inferred from homology"/>
<feature type="chain" id="PRO_5045791496" evidence="5">
    <location>
        <begin position="23"/>
        <end position="590"/>
    </location>
</feature>
<dbReference type="EMBL" id="JAGTJR010000017">
    <property type="protein sequence ID" value="KAH7046769.1"/>
    <property type="molecule type" value="Genomic_DNA"/>
</dbReference>
<gene>
    <name evidence="7" type="ORF">B0J12DRAFT_138717</name>
</gene>